<keyword evidence="6" id="KW-0030">Aminoacyl-tRNA synthetase</keyword>
<evidence type="ECO:0000256" key="6">
    <source>
        <dbReference type="ARBA" id="ARBA00023146"/>
    </source>
</evidence>
<name>A0ABT7DLY3_9ACTN</name>
<dbReference type="EMBL" id="JARWAF010000072">
    <property type="protein sequence ID" value="MDJ1645471.1"/>
    <property type="molecule type" value="Genomic_DNA"/>
</dbReference>
<dbReference type="InterPro" id="IPR014729">
    <property type="entry name" value="Rossmann-like_a/b/a_fold"/>
</dbReference>
<sequence>GHRIPAWFDEATGSCYVGRSEEEVRAKHNLGSDVVLNQESDVLETWFSSQLWPFSTLGWPNEQAMAERGFDRYLPSSVL</sequence>
<organism evidence="9 10">
    <name type="scientific">Streptomyces pakalii</name>
    <dbReference type="NCBI Taxonomy" id="3036494"/>
    <lineage>
        <taxon>Bacteria</taxon>
        <taxon>Bacillati</taxon>
        <taxon>Actinomycetota</taxon>
        <taxon>Actinomycetes</taxon>
        <taxon>Kitasatosporales</taxon>
        <taxon>Streptomycetaceae</taxon>
        <taxon>Streptomyces</taxon>
    </lineage>
</organism>
<evidence type="ECO:0000256" key="4">
    <source>
        <dbReference type="ARBA" id="ARBA00022840"/>
    </source>
</evidence>
<proteinExistence type="predicted"/>
<evidence type="ECO:0000313" key="9">
    <source>
        <dbReference type="EMBL" id="MDJ1645471.1"/>
    </source>
</evidence>
<dbReference type="PANTHER" id="PTHR11946">
    <property type="entry name" value="VALYL-TRNA SYNTHETASES"/>
    <property type="match status" value="1"/>
</dbReference>
<evidence type="ECO:0000313" key="10">
    <source>
        <dbReference type="Proteomes" id="UP001237194"/>
    </source>
</evidence>
<evidence type="ECO:0000256" key="7">
    <source>
        <dbReference type="ARBA" id="ARBA00029936"/>
    </source>
</evidence>
<reference evidence="9 10" key="1">
    <citation type="submission" date="2023-04" db="EMBL/GenBank/DDBJ databases">
        <title>A novel species of the genus Streptomyces: Streptomyces pakalii sp. nov. isolated from a Mexican soil jungle.</title>
        <authorList>
            <person name="Chavez-Hernandez M.A."/>
            <person name="Ortiz-Alvarez J."/>
            <person name="Villa-Tanaca L."/>
            <person name="Hernandez-Rodriguez C."/>
        </authorList>
    </citation>
    <scope>NUCLEOTIDE SEQUENCE [LARGE SCALE GENOMIC DNA]</scope>
    <source>
        <strain evidence="9 10">ENCB-J15</strain>
    </source>
</reference>
<evidence type="ECO:0000256" key="5">
    <source>
        <dbReference type="ARBA" id="ARBA00022917"/>
    </source>
</evidence>
<dbReference type="EC" id="6.1.1.9" evidence="1"/>
<dbReference type="Pfam" id="PF00133">
    <property type="entry name" value="tRNA-synt_1"/>
    <property type="match status" value="1"/>
</dbReference>
<dbReference type="PANTHER" id="PTHR11946:SF93">
    <property type="entry name" value="VALINE--TRNA LIGASE, CHLOROPLASTIC_MITOCHONDRIAL 2"/>
    <property type="match status" value="1"/>
</dbReference>
<keyword evidence="2 9" id="KW-0436">Ligase</keyword>
<feature type="non-terminal residue" evidence="9">
    <location>
        <position position="1"/>
    </location>
</feature>
<keyword evidence="4" id="KW-0067">ATP-binding</keyword>
<evidence type="ECO:0000256" key="1">
    <source>
        <dbReference type="ARBA" id="ARBA00013169"/>
    </source>
</evidence>
<feature type="domain" description="Aminoacyl-tRNA synthetase class Ia" evidence="8">
    <location>
        <begin position="1"/>
        <end position="77"/>
    </location>
</feature>
<evidence type="ECO:0000256" key="2">
    <source>
        <dbReference type="ARBA" id="ARBA00022598"/>
    </source>
</evidence>
<protein>
    <recommendedName>
        <fullName evidence="1">valine--tRNA ligase</fullName>
        <ecNumber evidence="1">6.1.1.9</ecNumber>
    </recommendedName>
    <alternativeName>
        <fullName evidence="7">Valyl-tRNA synthetase</fullName>
    </alternativeName>
</protein>
<dbReference type="Proteomes" id="UP001237194">
    <property type="component" value="Unassembled WGS sequence"/>
</dbReference>
<dbReference type="InterPro" id="IPR002303">
    <property type="entry name" value="Valyl-tRNA_ligase"/>
</dbReference>
<dbReference type="SUPFAM" id="SSF52374">
    <property type="entry name" value="Nucleotidylyl transferase"/>
    <property type="match status" value="1"/>
</dbReference>
<evidence type="ECO:0000256" key="3">
    <source>
        <dbReference type="ARBA" id="ARBA00022741"/>
    </source>
</evidence>
<dbReference type="Gene3D" id="3.40.50.620">
    <property type="entry name" value="HUPs"/>
    <property type="match status" value="1"/>
</dbReference>
<evidence type="ECO:0000259" key="8">
    <source>
        <dbReference type="Pfam" id="PF00133"/>
    </source>
</evidence>
<feature type="non-terminal residue" evidence="9">
    <location>
        <position position="79"/>
    </location>
</feature>
<keyword evidence="3" id="KW-0547">Nucleotide-binding</keyword>
<dbReference type="GO" id="GO:0016874">
    <property type="term" value="F:ligase activity"/>
    <property type="evidence" value="ECO:0007669"/>
    <property type="project" value="UniProtKB-KW"/>
</dbReference>
<accession>A0ABT7DLY3</accession>
<keyword evidence="10" id="KW-1185">Reference proteome</keyword>
<comment type="caution">
    <text evidence="9">The sequence shown here is derived from an EMBL/GenBank/DDBJ whole genome shotgun (WGS) entry which is preliminary data.</text>
</comment>
<gene>
    <name evidence="9" type="ORF">P5W92_34470</name>
</gene>
<dbReference type="RefSeq" id="WP_283901517.1">
    <property type="nucleotide sequence ID" value="NZ_JARWAF010000072.1"/>
</dbReference>
<dbReference type="InterPro" id="IPR002300">
    <property type="entry name" value="aa-tRNA-synth_Ia"/>
</dbReference>
<keyword evidence="5" id="KW-0648">Protein biosynthesis</keyword>